<accession>A0A1Q9EFY8</accession>
<protein>
    <submittedName>
        <fullName evidence="4">Uncharacterized protein</fullName>
    </submittedName>
</protein>
<keyword evidence="3" id="KW-0472">Membrane</keyword>
<keyword evidence="3" id="KW-1133">Transmembrane helix</keyword>
<evidence type="ECO:0000256" key="2">
    <source>
        <dbReference type="SAM" id="MobiDB-lite"/>
    </source>
</evidence>
<name>A0A1Q9EFY8_SYMMI</name>
<comment type="caution">
    <text evidence="4">The sequence shown here is derived from an EMBL/GenBank/DDBJ whole genome shotgun (WGS) entry which is preliminary data.</text>
</comment>
<feature type="transmembrane region" description="Helical" evidence="3">
    <location>
        <begin position="138"/>
        <end position="159"/>
    </location>
</feature>
<feature type="coiled-coil region" evidence="1">
    <location>
        <begin position="818"/>
        <end position="845"/>
    </location>
</feature>
<organism evidence="4 5">
    <name type="scientific">Symbiodinium microadriaticum</name>
    <name type="common">Dinoflagellate</name>
    <name type="synonym">Zooxanthella microadriatica</name>
    <dbReference type="NCBI Taxonomy" id="2951"/>
    <lineage>
        <taxon>Eukaryota</taxon>
        <taxon>Sar</taxon>
        <taxon>Alveolata</taxon>
        <taxon>Dinophyceae</taxon>
        <taxon>Suessiales</taxon>
        <taxon>Symbiodiniaceae</taxon>
        <taxon>Symbiodinium</taxon>
    </lineage>
</organism>
<sequence length="1362" mass="151151">MQDLNDFELFRACGPLYPAFAIESLTSIILGLFFTYLALRIVVRTDVKQPINAVWLMIRDYISPAADQWWTLMKTWPDMPNKPCSDRIAYCRNLNIAMCIAQALAAFFSVFRWLHIGNVNGLRYLGYAFTCSLMQAELVVLIAPYVIFTHAFLICGWIGSLHDGFLSASGLGLFGDAKSNAVGFAVLNMIHVYSAGVTREEVALGGSGVWLSCKLCVLKLGEQLPVSILILVPLDGLRPPLAEPAPEGGTDSYGSVCGMAKPWMLNDEYSEDVRLLYVPPDGRCFFWVLLVDSLSEDEKTEWRLAERCNGWPVDASRKHHEDRGLFKIKLHHFSTCRDRLGTIDLVVVQDPTQEQRLQAFFSSKLNLNDQCKNAFLNSRMPCAWPAGEEEILQILEDNESKLYQPLQPMQVWGEESANKTICVLNAGSVDGSGATHEHFTYMWIVSKDLRPEDLLKQPKTRQKAVSILILVPLDGLRPPLAEPAPEGGTDRRVAKTTANLYNAVWNALDQRYPERQVDWPCWCDPRPLCRSDAHFLDFARAKPLEKNIIAAIYSAQAVQIAGNKDETALFDLAWRRPPLNFDLTWTRPLSKKRGLKSLEEEWPEAARHDAKAKMSLESIFVSEARPSSSSASATPEVFRFDYAEQAVKYQVQPRKLRSHLAGLTWNAGSTRQGLDIASWSYICLQEADASTLARLKACDYEVVSQGDLAVAMPRDFLRSRGQMVQVVERDCESGQWALRAIFARFDLKAPADWPVQHLVLGSCHLNNVVAREKRGLTRELLQELFAAARASGCDTLGVDFNQGVLQLSEQLRLWVQELSAAGEAAAKEEQKLSAQEKKTTDEEDELKVRLDYPKDLRWPARTLPARYDHTTQEVTFTMPPMDAAVRQKVLEERAGPRARLPEAGVAQLEILQASLDAPSIPLFPGAAGEQPDESGEMVERLVGGREKLTNMMFCLGTALAELDRAFLRKATCIVLSQALTRFCVDAEGNADADLLAAIKSHTEMFCADAASDEQLAGQRIKGYWPLWVATGTRWAKGKVFVELSLNGQNFTETASVASDRPAMDDRTRKRARTAVSPRLPFPALRRDPGDFAELLERHGYVILTELPGHVMGACTEASDAMRGFFEETDAGCKKKFVCSDVRKRCGYRVTSRKEGLSDECLRESYQVRVDAGKLQPWPSVPIAAAALRCAEELEAVATECLQAALRGAPMPRGAALRELGLGPSVLDAFHYLPTELATGGNNVLMHEHLDPGFLTLEPRASAAGLQVLDLVTSEWRFVEPDLGEADLLVFACEALERVTKGAIKGSLHRVASPSTPSPDRLAIAYELRNLHPRFEEHRLGVPSARGQSSPGQSDFGTAVLAS</sequence>
<evidence type="ECO:0000313" key="5">
    <source>
        <dbReference type="Proteomes" id="UP000186817"/>
    </source>
</evidence>
<dbReference type="EMBL" id="LSRX01000162">
    <property type="protein sequence ID" value="OLQ06352.1"/>
    <property type="molecule type" value="Genomic_DNA"/>
</dbReference>
<dbReference type="SUPFAM" id="SSF51197">
    <property type="entry name" value="Clavaminate synthase-like"/>
    <property type="match status" value="1"/>
</dbReference>
<feature type="compositionally biased region" description="Polar residues" evidence="2">
    <location>
        <begin position="1345"/>
        <end position="1355"/>
    </location>
</feature>
<feature type="region of interest" description="Disordered" evidence="2">
    <location>
        <begin position="1339"/>
        <end position="1362"/>
    </location>
</feature>
<evidence type="ECO:0000256" key="1">
    <source>
        <dbReference type="SAM" id="Coils"/>
    </source>
</evidence>
<dbReference type="OrthoDB" id="406156at2759"/>
<reference evidence="4 5" key="1">
    <citation type="submission" date="2016-02" db="EMBL/GenBank/DDBJ databases">
        <title>Genome analysis of coral dinoflagellate symbionts highlights evolutionary adaptations to a symbiotic lifestyle.</title>
        <authorList>
            <person name="Aranda M."/>
            <person name="Li Y."/>
            <person name="Liew Y.J."/>
            <person name="Baumgarten S."/>
            <person name="Simakov O."/>
            <person name="Wilson M."/>
            <person name="Piel J."/>
            <person name="Ashoor H."/>
            <person name="Bougouffa S."/>
            <person name="Bajic V.B."/>
            <person name="Ryu T."/>
            <person name="Ravasi T."/>
            <person name="Bayer T."/>
            <person name="Micklem G."/>
            <person name="Kim H."/>
            <person name="Bhak J."/>
            <person name="Lajeunesse T.C."/>
            <person name="Voolstra C.R."/>
        </authorList>
    </citation>
    <scope>NUCLEOTIDE SEQUENCE [LARGE SCALE GENOMIC DNA]</scope>
    <source>
        <strain evidence="4 5">CCMP2467</strain>
    </source>
</reference>
<evidence type="ECO:0000256" key="3">
    <source>
        <dbReference type="SAM" id="Phobius"/>
    </source>
</evidence>
<keyword evidence="5" id="KW-1185">Reference proteome</keyword>
<feature type="transmembrane region" description="Helical" evidence="3">
    <location>
        <begin position="20"/>
        <end position="39"/>
    </location>
</feature>
<proteinExistence type="predicted"/>
<keyword evidence="1" id="KW-0175">Coiled coil</keyword>
<evidence type="ECO:0000313" key="4">
    <source>
        <dbReference type="EMBL" id="OLQ06352.1"/>
    </source>
</evidence>
<keyword evidence="3" id="KW-0812">Transmembrane</keyword>
<dbReference type="Gene3D" id="2.60.120.330">
    <property type="entry name" value="B-lactam Antibiotic, Isopenicillin N Synthase, Chain"/>
    <property type="match status" value="1"/>
</dbReference>
<dbReference type="InterPro" id="IPR027443">
    <property type="entry name" value="IPNS-like_sf"/>
</dbReference>
<dbReference type="Proteomes" id="UP000186817">
    <property type="component" value="Unassembled WGS sequence"/>
</dbReference>
<gene>
    <name evidence="4" type="ORF">AK812_SmicGene10373</name>
</gene>